<keyword evidence="2" id="KW-1185">Reference proteome</keyword>
<evidence type="ECO:0000313" key="1">
    <source>
        <dbReference type="EMBL" id="KRN95568.1"/>
    </source>
</evidence>
<proteinExistence type="predicted"/>
<dbReference type="EMBL" id="JQCN01000070">
    <property type="protein sequence ID" value="KRN95568.1"/>
    <property type="molecule type" value="Genomic_DNA"/>
</dbReference>
<dbReference type="RefSeq" id="WP_017868453.1">
    <property type="nucleotide sequence ID" value="NZ_BJYB01000008.1"/>
</dbReference>
<dbReference type="AlphaFoldDB" id="A0A0R2L288"/>
<reference evidence="1 2" key="1">
    <citation type="journal article" date="2015" name="Genome Announc.">
        <title>Expanding the biotechnology potential of lactobacilli through comparative genomics of 213 strains and associated genera.</title>
        <authorList>
            <person name="Sun Z."/>
            <person name="Harris H.M."/>
            <person name="McCann A."/>
            <person name="Guo C."/>
            <person name="Argimon S."/>
            <person name="Zhang W."/>
            <person name="Yang X."/>
            <person name="Jeffery I.B."/>
            <person name="Cooney J.C."/>
            <person name="Kagawa T.F."/>
            <person name="Liu W."/>
            <person name="Song Y."/>
            <person name="Salvetti E."/>
            <person name="Wrobel A."/>
            <person name="Rasinkangas P."/>
            <person name="Parkhill J."/>
            <person name="Rea M.C."/>
            <person name="O'Sullivan O."/>
            <person name="Ritari J."/>
            <person name="Douillard F.P."/>
            <person name="Paul Ross R."/>
            <person name="Yang R."/>
            <person name="Briner A.E."/>
            <person name="Felis G.E."/>
            <person name="de Vos W.M."/>
            <person name="Barrangou R."/>
            <person name="Klaenhammer T.R."/>
            <person name="Caufield P.W."/>
            <person name="Cui Y."/>
            <person name="Zhang H."/>
            <person name="O'Toole P.W."/>
        </authorList>
    </citation>
    <scope>NUCLEOTIDE SEQUENCE [LARGE SCALE GENOMIC DNA]</scope>
    <source>
        <strain evidence="1 2">NBRC 103219</strain>
    </source>
</reference>
<dbReference type="Proteomes" id="UP000051886">
    <property type="component" value="Unassembled WGS sequence"/>
</dbReference>
<accession>A0A0R2L288</accession>
<sequence>MARVVQQIKLVVNGTPSYCVYMGTKEENDADITGGKGHLVVICPGGEFEPEMLAHRDGSEFDLTGENKISKIKVREAFRIDDVPYKTIMPDIVDPDEEKAAEEGKEE</sequence>
<protein>
    <submittedName>
        <fullName evidence="1">Uncharacterized protein</fullName>
    </submittedName>
</protein>
<comment type="caution">
    <text evidence="1">The sequence shown here is derived from an EMBL/GenBank/DDBJ whole genome shotgun (WGS) entry which is preliminary data.</text>
</comment>
<name>A0A0R2L288_9LACO</name>
<organism evidence="1 2">
    <name type="scientific">Ligilactobacillus pobuzihii</name>
    <dbReference type="NCBI Taxonomy" id="449659"/>
    <lineage>
        <taxon>Bacteria</taxon>
        <taxon>Bacillati</taxon>
        <taxon>Bacillota</taxon>
        <taxon>Bacilli</taxon>
        <taxon>Lactobacillales</taxon>
        <taxon>Lactobacillaceae</taxon>
        <taxon>Ligilactobacillus</taxon>
    </lineage>
</organism>
<gene>
    <name evidence="1" type="ORF">IV66_GL001011</name>
</gene>
<dbReference type="PATRIC" id="fig|449659.4.peg.1018"/>
<evidence type="ECO:0000313" key="2">
    <source>
        <dbReference type="Proteomes" id="UP000051886"/>
    </source>
</evidence>
<dbReference type="OrthoDB" id="2297853at2"/>